<sequence length="320" mass="34654">MRLIFLIVSLAVGSSAYEASSPFDPEFSRNVMFPLTAAAYAPDPTACLATVSANATLLSGILARCDLLHDTCAGFAADLPNRNAVVISLRGTQGTAQLISEITEIMAERPVPLPSGGAVGPYFKNAFDSVWIGGLQSAMLSVAAKNEGKELWITGHSLGGSMASIAAATIADQGLWPREKIRLMTYGEPRTGNKEYASVMDKNILAMHRIVHLRDLVAHVPPPVLGYEHSRQEIFYGNDMSNIADFVECQGDEDKKCSNSYFDMSVEDHLHYYGLEIGDWGKQGCTGTTKMTHESSAAIHSVESTVQRLNAYAMIGRFRA</sequence>
<feature type="domain" description="Fungal lipase-type" evidence="2">
    <location>
        <begin position="86"/>
        <end position="223"/>
    </location>
</feature>
<evidence type="ECO:0000313" key="4">
    <source>
        <dbReference type="Proteomes" id="UP001432027"/>
    </source>
</evidence>
<organism evidence="3 4">
    <name type="scientific">Pristionchus entomophagus</name>
    <dbReference type="NCBI Taxonomy" id="358040"/>
    <lineage>
        <taxon>Eukaryota</taxon>
        <taxon>Metazoa</taxon>
        <taxon>Ecdysozoa</taxon>
        <taxon>Nematoda</taxon>
        <taxon>Chromadorea</taxon>
        <taxon>Rhabditida</taxon>
        <taxon>Rhabditina</taxon>
        <taxon>Diplogasteromorpha</taxon>
        <taxon>Diplogasteroidea</taxon>
        <taxon>Neodiplogasteridae</taxon>
        <taxon>Pristionchus</taxon>
    </lineage>
</organism>
<dbReference type="InterPro" id="IPR002921">
    <property type="entry name" value="Fungal_lipase-type"/>
</dbReference>
<gene>
    <name evidence="3" type="ORF">PENTCL1PPCAC_2947</name>
</gene>
<feature type="chain" id="PRO_5043540248" description="Fungal lipase-type domain-containing protein" evidence="1">
    <location>
        <begin position="17"/>
        <end position="320"/>
    </location>
</feature>
<dbReference type="InterPro" id="IPR029058">
    <property type="entry name" value="AB_hydrolase_fold"/>
</dbReference>
<dbReference type="Pfam" id="PF01764">
    <property type="entry name" value="Lipase_3"/>
    <property type="match status" value="1"/>
</dbReference>
<dbReference type="Gene3D" id="3.40.50.1820">
    <property type="entry name" value="alpha/beta hydrolase"/>
    <property type="match status" value="1"/>
</dbReference>
<dbReference type="PANTHER" id="PTHR45908:SF8">
    <property type="entry name" value="FUNGAL LIPASE-LIKE DOMAIN-CONTAINING PROTEIN"/>
    <property type="match status" value="1"/>
</dbReference>
<protein>
    <recommendedName>
        <fullName evidence="2">Fungal lipase-type domain-containing protein</fullName>
    </recommendedName>
</protein>
<comment type="caution">
    <text evidence="3">The sequence shown here is derived from an EMBL/GenBank/DDBJ whole genome shotgun (WGS) entry which is preliminary data.</text>
</comment>
<keyword evidence="1" id="KW-0732">Signal</keyword>
<feature type="signal peptide" evidence="1">
    <location>
        <begin position="1"/>
        <end position="16"/>
    </location>
</feature>
<dbReference type="Proteomes" id="UP001432027">
    <property type="component" value="Unassembled WGS sequence"/>
</dbReference>
<evidence type="ECO:0000259" key="2">
    <source>
        <dbReference type="Pfam" id="PF01764"/>
    </source>
</evidence>
<proteinExistence type="predicted"/>
<dbReference type="CDD" id="cd00519">
    <property type="entry name" value="Lipase_3"/>
    <property type="match status" value="1"/>
</dbReference>
<dbReference type="SUPFAM" id="SSF53474">
    <property type="entry name" value="alpha/beta-Hydrolases"/>
    <property type="match status" value="1"/>
</dbReference>
<dbReference type="AlphaFoldDB" id="A0AAV5SBS7"/>
<dbReference type="EMBL" id="BTSX01000001">
    <property type="protein sequence ID" value="GMS80772.1"/>
    <property type="molecule type" value="Genomic_DNA"/>
</dbReference>
<evidence type="ECO:0000313" key="3">
    <source>
        <dbReference type="EMBL" id="GMS80772.1"/>
    </source>
</evidence>
<accession>A0AAV5SBS7</accession>
<name>A0AAV5SBS7_9BILA</name>
<dbReference type="GO" id="GO:0006629">
    <property type="term" value="P:lipid metabolic process"/>
    <property type="evidence" value="ECO:0007669"/>
    <property type="project" value="InterPro"/>
</dbReference>
<reference evidence="3" key="1">
    <citation type="submission" date="2023-10" db="EMBL/GenBank/DDBJ databases">
        <title>Genome assembly of Pristionchus species.</title>
        <authorList>
            <person name="Yoshida K."/>
            <person name="Sommer R.J."/>
        </authorList>
    </citation>
    <scope>NUCLEOTIDE SEQUENCE</scope>
    <source>
        <strain evidence="3">RS0144</strain>
    </source>
</reference>
<dbReference type="PANTHER" id="PTHR45908">
    <property type="entry name" value="PROTEIN CBG11750-RELATED"/>
    <property type="match status" value="1"/>
</dbReference>
<keyword evidence="4" id="KW-1185">Reference proteome</keyword>
<evidence type="ECO:0000256" key="1">
    <source>
        <dbReference type="SAM" id="SignalP"/>
    </source>
</evidence>